<dbReference type="EMBL" id="JAVDWQ010000029">
    <property type="protein sequence ID" value="MDR7212640.1"/>
    <property type="molecule type" value="Genomic_DNA"/>
</dbReference>
<comment type="similarity">
    <text evidence="1">Belongs to the leucine-binding protein family.</text>
</comment>
<dbReference type="Gene3D" id="3.40.50.2300">
    <property type="match status" value="2"/>
</dbReference>
<evidence type="ECO:0000256" key="1">
    <source>
        <dbReference type="ARBA" id="ARBA00010062"/>
    </source>
</evidence>
<evidence type="ECO:0000256" key="2">
    <source>
        <dbReference type="ARBA" id="ARBA00022729"/>
    </source>
</evidence>
<dbReference type="InterPro" id="IPR028082">
    <property type="entry name" value="Peripla_BP_I"/>
</dbReference>
<dbReference type="Proteomes" id="UP001269081">
    <property type="component" value="Unassembled WGS sequence"/>
</dbReference>
<sequence length="374" mass="42209">MPTRIGLLLPRSTDYPAMGFDILDGLRTHLYLLGIKDPQLITENIGFGDDQQLCYAKAEKLLLQDDVQLLIAYSNIQNAEPLYQMAQSSGRAFLFLDAGMQMASEDRVPNNWFLTLQGIDACFRLGQLAGEGKRNVMMASSFFDAGYRGSHFAVKGMDTTGGTVSGNYVSSHKISEFSIDRYLELLNENTPQAVMANFSIYLTELFIKELKDKGEMATPFPFYCSPFMAEETLLTKCDFPTGTFHTIVPWSTSLENEAQHLFLTTIREQKNKIANLFHLLGWEAAIVAVRLLNDGPQSLSNWSFESPRGKVIFDPITQTSYAPLYKGVIVPNIDGKCMLKIDEKLDVIKEEHQQNWNQKQREMSSGWKNNFLCT</sequence>
<reference evidence="4 5" key="1">
    <citation type="submission" date="2023-07" db="EMBL/GenBank/DDBJ databases">
        <title>Sorghum-associated microbial communities from plants grown in Nebraska, USA.</title>
        <authorList>
            <person name="Schachtman D."/>
        </authorList>
    </citation>
    <scope>NUCLEOTIDE SEQUENCE [LARGE SCALE GENOMIC DNA]</scope>
    <source>
        <strain evidence="4 5">4129</strain>
    </source>
</reference>
<keyword evidence="5" id="KW-1185">Reference proteome</keyword>
<protein>
    <submittedName>
        <fullName evidence="4">Branched-chain amino acid transport system substrate-binding protein</fullName>
    </submittedName>
</protein>
<keyword evidence="2" id="KW-0732">Signal</keyword>
<accession>A0ABU1YEH8</accession>
<dbReference type="SUPFAM" id="SSF53822">
    <property type="entry name" value="Periplasmic binding protein-like I"/>
    <property type="match status" value="1"/>
</dbReference>
<dbReference type="InterPro" id="IPR028081">
    <property type="entry name" value="Leu-bd"/>
</dbReference>
<comment type="caution">
    <text evidence="4">The sequence shown here is derived from an EMBL/GenBank/DDBJ whole genome shotgun (WGS) entry which is preliminary data.</text>
</comment>
<gene>
    <name evidence="4" type="ORF">J2W48_004605</name>
</gene>
<dbReference type="RefSeq" id="WP_310284376.1">
    <property type="nucleotide sequence ID" value="NZ_JAVDWQ010000029.1"/>
</dbReference>
<proteinExistence type="inferred from homology"/>
<dbReference type="Pfam" id="PF13458">
    <property type="entry name" value="Peripla_BP_6"/>
    <property type="match status" value="1"/>
</dbReference>
<evidence type="ECO:0000259" key="3">
    <source>
        <dbReference type="Pfam" id="PF13458"/>
    </source>
</evidence>
<evidence type="ECO:0000313" key="4">
    <source>
        <dbReference type="EMBL" id="MDR7212640.1"/>
    </source>
</evidence>
<organism evidence="4 5">
    <name type="scientific">Flavobacterium piscis</name>
    <dbReference type="NCBI Taxonomy" id="1114874"/>
    <lineage>
        <taxon>Bacteria</taxon>
        <taxon>Pseudomonadati</taxon>
        <taxon>Bacteroidota</taxon>
        <taxon>Flavobacteriia</taxon>
        <taxon>Flavobacteriales</taxon>
        <taxon>Flavobacteriaceae</taxon>
        <taxon>Flavobacterium</taxon>
    </lineage>
</organism>
<evidence type="ECO:0000313" key="5">
    <source>
        <dbReference type="Proteomes" id="UP001269081"/>
    </source>
</evidence>
<name>A0ABU1YEH8_9FLAO</name>
<feature type="domain" description="Leucine-binding protein" evidence="3">
    <location>
        <begin position="3"/>
        <end position="293"/>
    </location>
</feature>